<organism evidence="2 3">
    <name type="scientific">Actinopolyspora mortivallis</name>
    <dbReference type="NCBI Taxonomy" id="33906"/>
    <lineage>
        <taxon>Bacteria</taxon>
        <taxon>Bacillati</taxon>
        <taxon>Actinomycetota</taxon>
        <taxon>Actinomycetes</taxon>
        <taxon>Actinopolysporales</taxon>
        <taxon>Actinopolysporaceae</taxon>
        <taxon>Actinopolyspora</taxon>
    </lineage>
</organism>
<dbReference type="RefSeq" id="WP_106113558.1">
    <property type="nucleotide sequence ID" value="NZ_PVSR01000011.1"/>
</dbReference>
<dbReference type="Proteomes" id="UP000239352">
    <property type="component" value="Unassembled WGS sequence"/>
</dbReference>
<comment type="caution">
    <text evidence="2">The sequence shown here is derived from an EMBL/GenBank/DDBJ whole genome shotgun (WGS) entry which is preliminary data.</text>
</comment>
<dbReference type="Pfam" id="PF04016">
    <property type="entry name" value="DUF364"/>
    <property type="match status" value="1"/>
</dbReference>
<accession>A0A2T0GX38</accession>
<proteinExistence type="predicted"/>
<sequence length="276" mass="29454">MRTTNEARSVEDLVDDVLSGSRGPSPDELCATSVFWVHHGTRLSGGTVTYRTRYVLVRVGRVFGACAFEENELDPRVCEQWSGATVERLLRHAPSPVRAAALDAYLGAVEAHGSAPGTERLVLPSGTPETRAEARDAAIVGSLDIAPGTNVALIGVVDPLVAAVRERGGKCVLCDFNLERTRWGDPVADHLSEVLPEAEAVIATGMTLGNGTFDVILDHCRRRGLPLVLYAQTGSHTARAFLGDGVTALLAEPFPFSQFSADPTVVYRYRAGSGTV</sequence>
<reference evidence="2 3" key="1">
    <citation type="submission" date="2018-03" db="EMBL/GenBank/DDBJ databases">
        <title>Actinopolyspora mortivallis from Sahara, screening for active biomolecules.</title>
        <authorList>
            <person name="Selama O."/>
            <person name="Wellington E.M.H."/>
            <person name="Hacene H."/>
        </authorList>
    </citation>
    <scope>NUCLEOTIDE SEQUENCE [LARGE SCALE GENOMIC DNA]</scope>
    <source>
        <strain evidence="2 3">M5A</strain>
    </source>
</reference>
<dbReference type="SUPFAM" id="SSF159713">
    <property type="entry name" value="Dhaf3308-like"/>
    <property type="match status" value="1"/>
</dbReference>
<evidence type="ECO:0000313" key="2">
    <source>
        <dbReference type="EMBL" id="PRW63671.1"/>
    </source>
</evidence>
<dbReference type="InParanoid" id="A0A2T0GX38"/>
<dbReference type="STRING" id="1050202.GCA_000384035_01401"/>
<keyword evidence="3" id="KW-1185">Reference proteome</keyword>
<feature type="domain" description="Putative heavy-metal chelation" evidence="1">
    <location>
        <begin position="142"/>
        <end position="247"/>
    </location>
</feature>
<dbReference type="AlphaFoldDB" id="A0A2T0GX38"/>
<dbReference type="Gene3D" id="3.40.50.11590">
    <property type="match status" value="1"/>
</dbReference>
<evidence type="ECO:0000259" key="1">
    <source>
        <dbReference type="Pfam" id="PF04016"/>
    </source>
</evidence>
<dbReference type="InterPro" id="IPR007161">
    <property type="entry name" value="DUF364"/>
</dbReference>
<dbReference type="EMBL" id="PVSR01000011">
    <property type="protein sequence ID" value="PRW63671.1"/>
    <property type="molecule type" value="Genomic_DNA"/>
</dbReference>
<name>A0A2T0GX38_ACTMO</name>
<protein>
    <recommendedName>
        <fullName evidence="1">Putative heavy-metal chelation domain-containing protein</fullName>
    </recommendedName>
</protein>
<gene>
    <name evidence="2" type="ORF">CEP50_09415</name>
</gene>
<evidence type="ECO:0000313" key="3">
    <source>
        <dbReference type="Proteomes" id="UP000239352"/>
    </source>
</evidence>